<feature type="region of interest" description="Disordered" evidence="3">
    <location>
        <begin position="1"/>
        <end position="22"/>
    </location>
</feature>
<accession>E9AG67</accession>
<dbReference type="eggNOG" id="ENOG502QUM8">
    <property type="taxonomic scope" value="Eukaryota"/>
</dbReference>
<feature type="compositionally biased region" description="Low complexity" evidence="3">
    <location>
        <begin position="754"/>
        <end position="783"/>
    </location>
</feature>
<feature type="compositionally biased region" description="Polar residues" evidence="3">
    <location>
        <begin position="196"/>
        <end position="222"/>
    </location>
</feature>
<evidence type="ECO:0000256" key="1">
    <source>
        <dbReference type="ARBA" id="ARBA00004123"/>
    </source>
</evidence>
<name>E9AG67_LEIIN</name>
<dbReference type="GeneID" id="10966568"/>
<dbReference type="STRING" id="5671.E9AG67"/>
<evidence type="ECO:0000256" key="3">
    <source>
        <dbReference type="SAM" id="MobiDB-lite"/>
    </source>
</evidence>
<feature type="region of interest" description="Disordered" evidence="3">
    <location>
        <begin position="743"/>
        <end position="809"/>
    </location>
</feature>
<gene>
    <name evidence="4" type="ORF">LINJ_06_0560</name>
</gene>
<dbReference type="PANTHER" id="PTHR16171">
    <property type="entry name" value="DNA REPAIR PROTEIN COMPLEMENTING XP-G CELLS-RELATED"/>
    <property type="match status" value="1"/>
</dbReference>
<dbReference type="PANTHER" id="PTHR16171:SF12">
    <property type="entry name" value="BASIC IMMUNOGLOBULIN-LIKE VARIABLE MOTIF-CONTAINING PROTEIN"/>
    <property type="match status" value="1"/>
</dbReference>
<sequence>MHAMVCSANRGTGATPHRLRGKRRRCSRAGGCRLFLEHACLPLPFKPRRRRRCMLSSSLHPPPSTCNTSWAHSPAANKRHRQTLYTRCFGRRWSRAAPAPPLPIRRGMQSTATAAEVAMDPLCADAHDAAAASEVETSEADGAPDTTVAVLPVEQAVDASTPAQEGQQAIAGEASDDFGHGLCEVQVRAPEFLQAPSDQPASPQLSATTHGVATTPRNSTAFVPNMPAASAVNEVYVRAPPYAYATTTAINAHSAAAPEDDAGPLESRISSAETRLATAAAADGSDSQQQQDHDQQVDGTASSPRGIPTAAAAVADSQAWVINFAPSKPIPTRKMTKKERETIKQLRLRSQTIGSGAPTATMTALAAGDGLGADSEGNTVVTLGVGTSAASPSSPLQVVHLETLAIDREALIPTNLPTTRADLEARLVLRLPRLLCVSKQYPRGCGIASLASVYNYLYSWLGESAVGANRAPHSQEELMSILGFEPPFGDIAWGPFTGNATLIRWFHALNRHFGVRGRAYILYKAHGSGNTAHLYANNTEALAAVKAALRDPHCALIYHCYNHYMVPIGYQDIPLAQTDFLKPDVPESNCDTTIFIGEVSRGRHEAMYARKWSQIVKDIECKSPFFFNIRHPEQGVQRREPKKKSYKEGVSEGAGAAAPHATTAATTAAAVATEEKKEVEEPQPPQPEPEGQGRQNRSPSGVYSAAVSILAASTNAPPGSAATVPHDINDNDVDADVLDNAARSTSSDTVEMMPSAAAATPSLPSAASPSPLQQPLSHSSPAPGVSTRAVLRPDFAEPSGDTAGSLSVKTELQPQVVVEEELAAAECGINCEESAGASPAARSASLLLSDAPGAPLADNAMASFTEAIDSVPEPSPPPASSSPRQKPTQLGNACARAGKAAESPHSSQPARSPAKSKKGQGNLHCIICFRNDEVEPHLERYEDAPVPLAGAAEAPPWRSLSLPSSDNSSSSNADDA</sequence>
<proteinExistence type="predicted"/>
<protein>
    <submittedName>
        <fullName evidence="4">Uncharacterized protein</fullName>
    </submittedName>
</protein>
<feature type="region of interest" description="Disordered" evidence="3">
    <location>
        <begin position="195"/>
        <end position="222"/>
    </location>
</feature>
<feature type="compositionally biased region" description="Low complexity" evidence="3">
    <location>
        <begin position="653"/>
        <end position="672"/>
    </location>
</feature>
<dbReference type="VEuPathDB" id="TriTrypDB:LINF_060011000"/>
<dbReference type="KEGG" id="lif:LINJ_06_0560"/>
<reference evidence="4 5" key="1">
    <citation type="journal article" date="2007" name="Nat. Genet.">
        <title>Comparative genomic analysis of three Leishmania species that cause diverse human disease.</title>
        <authorList>
            <person name="Peacock C.S."/>
            <person name="Seeger K."/>
            <person name="Harris D."/>
            <person name="Murphy L."/>
            <person name="Ruiz J.C."/>
            <person name="Quail M.A."/>
            <person name="Peters N."/>
            <person name="Adlem E."/>
            <person name="Tivey A."/>
            <person name="Aslett M."/>
            <person name="Kerhornou A."/>
            <person name="Ivens A."/>
            <person name="Fraser A."/>
            <person name="Rajandream M.A."/>
            <person name="Carver T."/>
            <person name="Norbertczak H."/>
            <person name="Chillingworth T."/>
            <person name="Hance Z."/>
            <person name="Jagels K."/>
            <person name="Moule S."/>
            <person name="Ormond D."/>
            <person name="Rutter S."/>
            <person name="Squares R."/>
            <person name="Whitehead S."/>
            <person name="Rabbinowitsch E."/>
            <person name="Arrowsmith C."/>
            <person name="White B."/>
            <person name="Thurston S."/>
            <person name="Bringaud F."/>
            <person name="Baldauf S.L."/>
            <person name="Faulconbridge A."/>
            <person name="Jeffares D."/>
            <person name="Depledge D.P."/>
            <person name="Oyola S.O."/>
            <person name="Hilley J.D."/>
            <person name="Brito L.O."/>
            <person name="Tosi L.R."/>
            <person name="Barrell B."/>
            <person name="Cruz A.K."/>
            <person name="Mottram J.C."/>
            <person name="Smith D.F."/>
            <person name="Berriman M."/>
        </authorList>
    </citation>
    <scope>NUCLEOTIDE SEQUENCE [LARGE SCALE GENOMIC DNA]</scope>
    <source>
        <strain evidence="4 5">JPCM5</strain>
    </source>
</reference>
<evidence type="ECO:0000256" key="2">
    <source>
        <dbReference type="ARBA" id="ARBA00023242"/>
    </source>
</evidence>
<organism evidence="4 5">
    <name type="scientific">Leishmania infantum</name>
    <dbReference type="NCBI Taxonomy" id="5671"/>
    <lineage>
        <taxon>Eukaryota</taxon>
        <taxon>Discoba</taxon>
        <taxon>Euglenozoa</taxon>
        <taxon>Kinetoplastea</taxon>
        <taxon>Metakinetoplastina</taxon>
        <taxon>Trypanosomatida</taxon>
        <taxon>Trypanosomatidae</taxon>
        <taxon>Leishmaniinae</taxon>
        <taxon>Leishmania</taxon>
    </lineage>
</organism>
<dbReference type="AlphaFoldDB" id="E9AG67"/>
<evidence type="ECO:0000313" key="4">
    <source>
        <dbReference type="EMBL" id="CBZ08353.1"/>
    </source>
</evidence>
<feature type="compositionally biased region" description="Low complexity" evidence="3">
    <location>
        <begin position="959"/>
        <end position="976"/>
    </location>
</feature>
<dbReference type="Proteomes" id="UP000008153">
    <property type="component" value="Chromosome 6"/>
</dbReference>
<dbReference type="RefSeq" id="XP_003392219.1">
    <property type="nucleotide sequence ID" value="XM_003392171.1"/>
</dbReference>
<reference key="3">
    <citation type="submission" date="2011-02" db="EMBL/GenBank/DDBJ databases">
        <title>Chromosome and gene copy number variation allow genomic structural differences between species and strains of Leishmania.</title>
        <authorList>
            <person name="Hilley J.D."/>
            <person name="Rogers M."/>
            <person name="Wilkes J."/>
            <person name="Dickens N.J."/>
            <person name="Bates P."/>
            <person name="Depledge D.P."/>
            <person name="Harris D."/>
            <person name="Her Y."/>
            <person name="Herzyk P."/>
            <person name="Imamura H."/>
            <person name="Otto T.D."/>
            <person name="Saad W."/>
            <person name="Seeger K."/>
            <person name="Berriman M."/>
            <person name="Smith D.F."/>
            <person name="Hertz-Fowler C."/>
            <person name="Mottram J.C."/>
        </authorList>
    </citation>
    <scope>NUCLEOTIDE SEQUENCE</scope>
    <source>
        <strain>JPCM5</strain>
    </source>
</reference>
<feature type="region of interest" description="Disordered" evidence="3">
    <location>
        <begin position="632"/>
        <end position="703"/>
    </location>
</feature>
<feature type="compositionally biased region" description="Low complexity" evidence="3">
    <location>
        <begin position="277"/>
        <end position="290"/>
    </location>
</feature>
<keyword evidence="5" id="KW-1185">Reference proteome</keyword>
<reference evidence="4 5" key="2">
    <citation type="journal article" date="2011" name="Genome Res.">
        <title>Chromosome and gene copy number variation allow major structural change between species and strains of Leishmania.</title>
        <authorList>
            <person name="Rogers M.B."/>
            <person name="Hilley J.D."/>
            <person name="Dickens N.J."/>
            <person name="Wilkes J."/>
            <person name="Bates P.A."/>
            <person name="Depledge D.P."/>
            <person name="Harris D."/>
            <person name="Her Y."/>
            <person name="Herzyk P."/>
            <person name="Imamura H."/>
            <person name="Otto T.D."/>
            <person name="Sanders M."/>
            <person name="Seeger K."/>
            <person name="Dujardin J.C."/>
            <person name="Berriman M."/>
            <person name="Smith D.F."/>
            <person name="Hertz-Fowler C."/>
            <person name="Mottram J.C."/>
        </authorList>
    </citation>
    <scope>NUCLEOTIDE SEQUENCE [LARGE SCALE GENOMIC DNA]</scope>
    <source>
        <strain evidence="4 5">JPCM5</strain>
    </source>
</reference>
<feature type="region of interest" description="Disordered" evidence="3">
    <location>
        <begin position="952"/>
        <end position="976"/>
    </location>
</feature>
<comment type="subcellular location">
    <subcellularLocation>
        <location evidence="1">Nucleus</location>
    </subcellularLocation>
</comment>
<dbReference type="GO" id="GO:0005634">
    <property type="term" value="C:nucleus"/>
    <property type="evidence" value="ECO:0007669"/>
    <property type="project" value="UniProtKB-SubCell"/>
</dbReference>
<feature type="region of interest" description="Disordered" evidence="3">
    <location>
        <begin position="275"/>
        <end position="306"/>
    </location>
</feature>
<keyword evidence="2" id="KW-0539">Nucleus</keyword>
<dbReference type="InParanoid" id="E9AG67"/>
<evidence type="ECO:0000313" key="5">
    <source>
        <dbReference type="Proteomes" id="UP000008153"/>
    </source>
</evidence>
<dbReference type="EMBL" id="FR796438">
    <property type="protein sequence ID" value="CBZ08353.1"/>
    <property type="molecule type" value="Genomic_DNA"/>
</dbReference>
<feature type="region of interest" description="Disordered" evidence="3">
    <location>
        <begin position="850"/>
        <end position="920"/>
    </location>
</feature>